<evidence type="ECO:0000313" key="2">
    <source>
        <dbReference type="Proteomes" id="UP000582213"/>
    </source>
</evidence>
<evidence type="ECO:0000313" key="1">
    <source>
        <dbReference type="EMBL" id="MBB5253095.1"/>
    </source>
</evidence>
<dbReference type="AlphaFoldDB" id="A0A7J9RQQ6"/>
<dbReference type="EMBL" id="JACHFY010000003">
    <property type="protein sequence ID" value="MBB5253095.1"/>
    <property type="molecule type" value="Genomic_DNA"/>
</dbReference>
<accession>A0A7J9RQQ6</accession>
<comment type="caution">
    <text evidence="1">The sequence shown here is derived from an EMBL/GenBank/DDBJ whole genome shotgun (WGS) entry which is preliminary data.</text>
</comment>
<name>A0A7J9RQQ6_SULOH</name>
<protein>
    <submittedName>
        <fullName evidence="1">Uncharacterized protein</fullName>
    </submittedName>
</protein>
<proteinExistence type="predicted"/>
<gene>
    <name evidence="1" type="ORF">HNQ62_000837</name>
</gene>
<sequence>MIKESIIMNIYINITVQLYSAYQNNDNGIFSAFYRVIFI</sequence>
<reference evidence="1 2" key="1">
    <citation type="submission" date="2020-08" db="EMBL/GenBank/DDBJ databases">
        <title>Genomic Encyclopedia of Type Strains, Phase IV (KMG-IV): sequencing the most valuable type-strain genomes for metagenomic binning, comparative biology and taxonomic classification.</title>
        <authorList>
            <person name="Goeker M."/>
        </authorList>
    </citation>
    <scope>NUCLEOTIDE SEQUENCE [LARGE SCALE GENOMIC DNA]</scope>
    <source>
        <strain evidence="1 2">DSM 12421</strain>
    </source>
</reference>
<organism evidence="1 2">
    <name type="scientific">Sulfurisphaera ohwakuensis</name>
    <dbReference type="NCBI Taxonomy" id="69656"/>
    <lineage>
        <taxon>Archaea</taxon>
        <taxon>Thermoproteota</taxon>
        <taxon>Thermoprotei</taxon>
        <taxon>Sulfolobales</taxon>
        <taxon>Sulfolobaceae</taxon>
        <taxon>Sulfurisphaera</taxon>
    </lineage>
</organism>
<dbReference type="Proteomes" id="UP000582213">
    <property type="component" value="Unassembled WGS sequence"/>
</dbReference>